<comment type="caution">
    <text evidence="13">The sequence shown here is derived from an EMBL/GenBank/DDBJ whole genome shotgun (WGS) entry which is preliminary data.</text>
</comment>
<evidence type="ECO:0000256" key="4">
    <source>
        <dbReference type="ARBA" id="ARBA00012950"/>
    </source>
</evidence>
<evidence type="ECO:0000256" key="7">
    <source>
        <dbReference type="ARBA" id="ARBA00022679"/>
    </source>
</evidence>
<organism evidence="13 14">
    <name type="scientific">Medicago truncatula</name>
    <name type="common">Barrel medic</name>
    <name type="synonym">Medicago tribuloides</name>
    <dbReference type="NCBI Taxonomy" id="3880"/>
    <lineage>
        <taxon>Eukaryota</taxon>
        <taxon>Viridiplantae</taxon>
        <taxon>Streptophyta</taxon>
        <taxon>Embryophyta</taxon>
        <taxon>Tracheophyta</taxon>
        <taxon>Spermatophyta</taxon>
        <taxon>Magnoliopsida</taxon>
        <taxon>eudicotyledons</taxon>
        <taxon>Gunneridae</taxon>
        <taxon>Pentapetalae</taxon>
        <taxon>rosids</taxon>
        <taxon>fabids</taxon>
        <taxon>Fabales</taxon>
        <taxon>Fabaceae</taxon>
        <taxon>Papilionoideae</taxon>
        <taxon>50 kb inversion clade</taxon>
        <taxon>NPAAA clade</taxon>
        <taxon>Hologalegina</taxon>
        <taxon>IRL clade</taxon>
        <taxon>Trifolieae</taxon>
        <taxon>Medicago</taxon>
    </lineage>
</organism>
<dbReference type="OrthoDB" id="424551at2759"/>
<comment type="catalytic activity">
    <reaction evidence="10">
        <text>N-terminal L-seryl-[histone H2A] + acetyl-CoA = N-terminal N(alpha)-acetyl-L-seryl-[histone H2A] + CoA + H(+)</text>
        <dbReference type="Rhea" id="RHEA:50600"/>
        <dbReference type="Rhea" id="RHEA-COMP:12742"/>
        <dbReference type="Rhea" id="RHEA-COMP:12744"/>
        <dbReference type="ChEBI" id="CHEBI:15378"/>
        <dbReference type="ChEBI" id="CHEBI:57287"/>
        <dbReference type="ChEBI" id="CHEBI:57288"/>
        <dbReference type="ChEBI" id="CHEBI:64738"/>
        <dbReference type="ChEBI" id="CHEBI:83690"/>
        <dbReference type="EC" id="2.3.1.257"/>
    </reaction>
</comment>
<evidence type="ECO:0000256" key="3">
    <source>
        <dbReference type="ARBA" id="ARBA00008870"/>
    </source>
</evidence>
<dbReference type="EC" id="2.3.1.257" evidence="4"/>
<evidence type="ECO:0000313" key="14">
    <source>
        <dbReference type="Proteomes" id="UP000265566"/>
    </source>
</evidence>
<evidence type="ECO:0000259" key="12">
    <source>
        <dbReference type="PROSITE" id="PS51186"/>
    </source>
</evidence>
<dbReference type="EMBL" id="PSQE01000006">
    <property type="protein sequence ID" value="RHN52350.1"/>
    <property type="molecule type" value="Genomic_DNA"/>
</dbReference>
<keyword evidence="6" id="KW-0963">Cytoplasm</keyword>
<dbReference type="Pfam" id="PF00583">
    <property type="entry name" value="Acetyltransf_1"/>
    <property type="match status" value="1"/>
</dbReference>
<dbReference type="GO" id="GO:0010485">
    <property type="term" value="F:histone H4 acetyltransferase activity"/>
    <property type="evidence" value="ECO:0007669"/>
    <property type="project" value="InterPro"/>
</dbReference>
<dbReference type="AlphaFoldDB" id="A0A396HG85"/>
<keyword evidence="9 13" id="KW-0012">Acyltransferase</keyword>
<evidence type="ECO:0000256" key="8">
    <source>
        <dbReference type="ARBA" id="ARBA00023242"/>
    </source>
</evidence>
<keyword evidence="7 13" id="KW-0808">Transferase</keyword>
<name>A0A396HG85_MEDTR</name>
<protein>
    <recommendedName>
        <fullName evidence="5">N-alpha-acetyltransferase 40</fullName>
        <ecNumber evidence="4">2.3.1.257</ecNumber>
    </recommendedName>
</protein>
<accession>A0A396HG85</accession>
<evidence type="ECO:0000256" key="11">
    <source>
        <dbReference type="ARBA" id="ARBA00049524"/>
    </source>
</evidence>
<evidence type="ECO:0000256" key="9">
    <source>
        <dbReference type="ARBA" id="ARBA00023315"/>
    </source>
</evidence>
<dbReference type="SUPFAM" id="SSF55729">
    <property type="entry name" value="Acyl-CoA N-acyltransferases (Nat)"/>
    <property type="match status" value="1"/>
</dbReference>
<comment type="similarity">
    <text evidence="3">Belongs to the acetyltransferase family. NAA40 subfamily.</text>
</comment>
<comment type="subcellular location">
    <subcellularLocation>
        <location evidence="2">Cytoplasm</location>
    </subcellularLocation>
    <subcellularLocation>
        <location evidence="1">Nucleus</location>
    </subcellularLocation>
</comment>
<dbReference type="GO" id="GO:0043998">
    <property type="term" value="F:histone H2A acetyltransferase activity"/>
    <property type="evidence" value="ECO:0007669"/>
    <property type="project" value="InterPro"/>
</dbReference>
<proteinExistence type="inferred from homology"/>
<reference evidence="14" key="1">
    <citation type="journal article" date="2018" name="Nat. Plants">
        <title>Whole-genome landscape of Medicago truncatula symbiotic genes.</title>
        <authorList>
            <person name="Pecrix Y."/>
            <person name="Staton S.E."/>
            <person name="Sallet E."/>
            <person name="Lelandais-Briere C."/>
            <person name="Moreau S."/>
            <person name="Carrere S."/>
            <person name="Blein T."/>
            <person name="Jardinaud M.F."/>
            <person name="Latrasse D."/>
            <person name="Zouine M."/>
            <person name="Zahm M."/>
            <person name="Kreplak J."/>
            <person name="Mayjonade B."/>
            <person name="Satge C."/>
            <person name="Perez M."/>
            <person name="Cauet S."/>
            <person name="Marande W."/>
            <person name="Chantry-Darmon C."/>
            <person name="Lopez-Roques C."/>
            <person name="Bouchez O."/>
            <person name="Berard A."/>
            <person name="Debelle F."/>
            <person name="Munos S."/>
            <person name="Bendahmane A."/>
            <person name="Berges H."/>
            <person name="Niebel A."/>
            <person name="Buitink J."/>
            <person name="Frugier F."/>
            <person name="Benhamed M."/>
            <person name="Crespi M."/>
            <person name="Gouzy J."/>
            <person name="Gamas P."/>
        </authorList>
    </citation>
    <scope>NUCLEOTIDE SEQUENCE [LARGE SCALE GENOMIC DNA]</scope>
    <source>
        <strain evidence="14">cv. Jemalong A17</strain>
    </source>
</reference>
<sequence length="263" mass="30191">MNSETLNATHNNAVSTERRLTRSEILAKKNANQQLIKAAYTKKDHLDSFPDYRRFEINGLSVCLKSGHGTKLSSPVKQYIQRLLKLNMEGPYGAEWQEEEKVKRIEMVDPEALYIFVHEVDNSNADEKTTLFTEEDPSTSRQEDSGPLVGFVHYRFVLEEEVPVLYVYELQLESRVQGKGLGKLLMELIELIAQKNCMGAVVLTVQKMNLSAMNFYTSKLRYIISATSPSKVYPMMEKSYEILCRTFNDEAKTIFEVNHSLHH</sequence>
<dbReference type="InterPro" id="IPR000182">
    <property type="entry name" value="GNAT_dom"/>
</dbReference>
<evidence type="ECO:0000256" key="2">
    <source>
        <dbReference type="ARBA" id="ARBA00004496"/>
    </source>
</evidence>
<dbReference type="PANTHER" id="PTHR20531">
    <property type="entry name" value="N-ALPHA-ACETYLTRANSFERASE 40"/>
    <property type="match status" value="1"/>
</dbReference>
<gene>
    <name evidence="13" type="ORF">MtrunA17_Chr6g0479551</name>
</gene>
<keyword evidence="8" id="KW-0539">Nucleus</keyword>
<evidence type="ECO:0000256" key="1">
    <source>
        <dbReference type="ARBA" id="ARBA00004123"/>
    </source>
</evidence>
<dbReference type="Gramene" id="rna37014">
    <property type="protein sequence ID" value="RHN52350.1"/>
    <property type="gene ID" value="gene37014"/>
</dbReference>
<dbReference type="InterPro" id="IPR039949">
    <property type="entry name" value="NAA40"/>
</dbReference>
<dbReference type="GO" id="GO:0005737">
    <property type="term" value="C:cytoplasm"/>
    <property type="evidence" value="ECO:0007669"/>
    <property type="project" value="UniProtKB-SubCell"/>
</dbReference>
<feature type="domain" description="N-acetyltransferase" evidence="12">
    <location>
        <begin position="100"/>
        <end position="241"/>
    </location>
</feature>
<dbReference type="Gene3D" id="3.40.630.30">
    <property type="match status" value="1"/>
</dbReference>
<evidence type="ECO:0000256" key="5">
    <source>
        <dbReference type="ARBA" id="ARBA00015043"/>
    </source>
</evidence>
<evidence type="ECO:0000256" key="10">
    <source>
        <dbReference type="ARBA" id="ARBA00047821"/>
    </source>
</evidence>
<dbReference type="PROSITE" id="PS51186">
    <property type="entry name" value="GNAT"/>
    <property type="match status" value="1"/>
</dbReference>
<dbReference type="Proteomes" id="UP000265566">
    <property type="component" value="Chromosome 6"/>
</dbReference>
<comment type="catalytic activity">
    <reaction evidence="11">
        <text>N-terminal L-seryl-[histone H4] + acetyl-CoA = N-terminal N(alpha)-acetyl-L-seryl-[histone H4] + CoA + H(+)</text>
        <dbReference type="Rhea" id="RHEA:50596"/>
        <dbReference type="Rhea" id="RHEA-COMP:12740"/>
        <dbReference type="Rhea" id="RHEA-COMP:12743"/>
        <dbReference type="ChEBI" id="CHEBI:15378"/>
        <dbReference type="ChEBI" id="CHEBI:57287"/>
        <dbReference type="ChEBI" id="CHEBI:57288"/>
        <dbReference type="ChEBI" id="CHEBI:64738"/>
        <dbReference type="ChEBI" id="CHEBI:83690"/>
        <dbReference type="EC" id="2.3.1.257"/>
    </reaction>
</comment>
<dbReference type="PANTHER" id="PTHR20531:SF1">
    <property type="entry name" value="N-ALPHA-ACETYLTRANSFERASE 40"/>
    <property type="match status" value="1"/>
</dbReference>
<evidence type="ECO:0000256" key="6">
    <source>
        <dbReference type="ARBA" id="ARBA00022490"/>
    </source>
</evidence>
<dbReference type="InterPro" id="IPR016181">
    <property type="entry name" value="Acyl_CoA_acyltransferase"/>
</dbReference>
<evidence type="ECO:0000313" key="13">
    <source>
        <dbReference type="EMBL" id="RHN52350.1"/>
    </source>
</evidence>
<dbReference type="CDD" id="cd04301">
    <property type="entry name" value="NAT_SF"/>
    <property type="match status" value="1"/>
</dbReference>
<dbReference type="GO" id="GO:0005634">
    <property type="term" value="C:nucleus"/>
    <property type="evidence" value="ECO:0007669"/>
    <property type="project" value="UniProtKB-SubCell"/>
</dbReference>
<dbReference type="GO" id="GO:1990189">
    <property type="term" value="F:protein N-terminal-serine acetyltransferase activity"/>
    <property type="evidence" value="ECO:0007669"/>
    <property type="project" value="UniProtKB-EC"/>
</dbReference>